<dbReference type="STRING" id="135651.G0PMG2"/>
<reference evidence="4" key="1">
    <citation type="submission" date="2011-07" db="EMBL/GenBank/DDBJ databases">
        <authorList>
            <consortium name="Caenorhabditis brenneri Sequencing and Analysis Consortium"/>
            <person name="Wilson R.K."/>
        </authorList>
    </citation>
    <scope>NUCLEOTIDE SEQUENCE [LARGE SCALE GENOMIC DNA]</scope>
    <source>
        <strain evidence="4">PB2801</strain>
    </source>
</reference>
<protein>
    <recommendedName>
        <fullName evidence="2">MIR domain-containing protein</fullName>
    </recommendedName>
</protein>
<proteinExistence type="predicted"/>
<keyword evidence="4" id="KW-1185">Reference proteome</keyword>
<dbReference type="Pfam" id="PF02815">
    <property type="entry name" value="MIR"/>
    <property type="match status" value="1"/>
</dbReference>
<evidence type="ECO:0000256" key="1">
    <source>
        <dbReference type="ARBA" id="ARBA00022737"/>
    </source>
</evidence>
<dbReference type="InParanoid" id="G0PMG2"/>
<dbReference type="GO" id="GO:0006941">
    <property type="term" value="P:striated muscle contraction"/>
    <property type="evidence" value="ECO:0007669"/>
    <property type="project" value="TreeGrafter"/>
</dbReference>
<feature type="domain" description="MIR" evidence="2">
    <location>
        <begin position="9"/>
        <end position="79"/>
    </location>
</feature>
<dbReference type="GO" id="GO:0033017">
    <property type="term" value="C:sarcoplasmic reticulum membrane"/>
    <property type="evidence" value="ECO:0007669"/>
    <property type="project" value="TreeGrafter"/>
</dbReference>
<dbReference type="HOGENOM" id="CLU_101928_0_0_1"/>
<dbReference type="Pfam" id="PF08709">
    <property type="entry name" value="Ins145_P3_rec"/>
    <property type="match status" value="1"/>
</dbReference>
<dbReference type="SUPFAM" id="SSF82109">
    <property type="entry name" value="MIR domain"/>
    <property type="match status" value="2"/>
</dbReference>
<dbReference type="GO" id="GO:0034704">
    <property type="term" value="C:calcium channel complex"/>
    <property type="evidence" value="ECO:0007669"/>
    <property type="project" value="TreeGrafter"/>
</dbReference>
<feature type="domain" description="MIR" evidence="2">
    <location>
        <begin position="86"/>
        <end position="130"/>
    </location>
</feature>
<dbReference type="InterPro" id="IPR016093">
    <property type="entry name" value="MIR_motif"/>
</dbReference>
<dbReference type="SMART" id="SM00472">
    <property type="entry name" value="MIR"/>
    <property type="match status" value="2"/>
</dbReference>
<dbReference type="InterPro" id="IPR014821">
    <property type="entry name" value="Ins145_P3_rcpt"/>
</dbReference>
<dbReference type="EMBL" id="GL381366">
    <property type="protein sequence ID" value="EGT37286.1"/>
    <property type="molecule type" value="Genomic_DNA"/>
</dbReference>
<dbReference type="PANTHER" id="PTHR46399">
    <property type="entry name" value="B30.2/SPRY DOMAIN-CONTAINING PROTEIN"/>
    <property type="match status" value="1"/>
</dbReference>
<dbReference type="GO" id="GO:0005790">
    <property type="term" value="C:smooth endoplasmic reticulum"/>
    <property type="evidence" value="ECO:0007669"/>
    <property type="project" value="TreeGrafter"/>
</dbReference>
<evidence type="ECO:0000313" key="4">
    <source>
        <dbReference type="Proteomes" id="UP000008068"/>
    </source>
</evidence>
<accession>G0PMG2</accession>
<organism evidence="4">
    <name type="scientific">Caenorhabditis brenneri</name>
    <name type="common">Nematode worm</name>
    <dbReference type="NCBI Taxonomy" id="135651"/>
    <lineage>
        <taxon>Eukaryota</taxon>
        <taxon>Metazoa</taxon>
        <taxon>Ecdysozoa</taxon>
        <taxon>Nematoda</taxon>
        <taxon>Chromadorea</taxon>
        <taxon>Rhabditida</taxon>
        <taxon>Rhabditina</taxon>
        <taxon>Rhabditomorpha</taxon>
        <taxon>Rhabditoidea</taxon>
        <taxon>Rhabditidae</taxon>
        <taxon>Peloderinae</taxon>
        <taxon>Caenorhabditis</taxon>
    </lineage>
</organism>
<dbReference type="InterPro" id="IPR015925">
    <property type="entry name" value="Ryanodine_IP3_receptor"/>
</dbReference>
<evidence type="ECO:0000259" key="2">
    <source>
        <dbReference type="SMART" id="SM00472"/>
    </source>
</evidence>
<dbReference type="GO" id="GO:0042383">
    <property type="term" value="C:sarcolemma"/>
    <property type="evidence" value="ECO:0007669"/>
    <property type="project" value="TreeGrafter"/>
</dbReference>
<evidence type="ECO:0000313" key="3">
    <source>
        <dbReference type="EMBL" id="EGT37286.1"/>
    </source>
</evidence>
<keyword evidence="1" id="KW-0677">Repeat</keyword>
<dbReference type="AlphaFoldDB" id="G0PMG2"/>
<gene>
    <name evidence="3" type="ORF">CAEBREN_31918</name>
</gene>
<name>G0PMG2_CAEBE</name>
<dbReference type="InterPro" id="IPR036300">
    <property type="entry name" value="MIR_dom_sf"/>
</dbReference>
<dbReference type="Proteomes" id="UP000008068">
    <property type="component" value="Unassembled WGS sequence"/>
</dbReference>
<dbReference type="GO" id="GO:0030018">
    <property type="term" value="C:Z disc"/>
    <property type="evidence" value="ECO:0007669"/>
    <property type="project" value="TreeGrafter"/>
</dbReference>
<feature type="non-terminal residue" evidence="3">
    <location>
        <position position="1"/>
    </location>
</feature>
<dbReference type="eggNOG" id="KOG2243">
    <property type="taxonomic scope" value="Eukaryota"/>
</dbReference>
<sequence>KSASGAGGHKTLLYGHAVQLKHVQSEMYLACLSSCSSNDKLAFDVGVQETNEGLNIILSVLKDMKMNSGEACWWTIHPASKQRSEGEKVRVGDDVILVSVATERYLHMAYSKGYMVIASFHQTLWNIQSVSSGSMRTRNMGFLFGNDVLRLFHGNDECLTIPENWSEHPQHK</sequence>
<dbReference type="GO" id="GO:0005219">
    <property type="term" value="F:ryanodine-sensitive calcium-release channel activity"/>
    <property type="evidence" value="ECO:0007669"/>
    <property type="project" value="TreeGrafter"/>
</dbReference>
<dbReference type="Gene3D" id="2.80.10.50">
    <property type="match status" value="1"/>
</dbReference>
<dbReference type="PANTHER" id="PTHR46399:SF8">
    <property type="entry name" value="B30.2_SPRY DOMAIN-CONTAINING PROTEIN"/>
    <property type="match status" value="1"/>
</dbReference>
<dbReference type="GO" id="GO:0014808">
    <property type="term" value="P:release of sequestered calcium ion into cytosol by sarcoplasmic reticulum"/>
    <property type="evidence" value="ECO:0007669"/>
    <property type="project" value="TreeGrafter"/>
</dbReference>
<dbReference type="OrthoDB" id="300855at2759"/>